<dbReference type="EMBL" id="JQFZ01000150">
    <property type="protein sequence ID" value="KGO57237.1"/>
    <property type="molecule type" value="Genomic_DNA"/>
</dbReference>
<dbReference type="HOGENOM" id="CLU_004184_7_4_1"/>
<protein>
    <submittedName>
        <fullName evidence="2">Heterokaryon incompatibility</fullName>
    </submittedName>
</protein>
<organism evidence="2 3">
    <name type="scientific">Penicillium expansum</name>
    <name type="common">Blue mold rot fungus</name>
    <dbReference type="NCBI Taxonomy" id="27334"/>
    <lineage>
        <taxon>Eukaryota</taxon>
        <taxon>Fungi</taxon>
        <taxon>Dikarya</taxon>
        <taxon>Ascomycota</taxon>
        <taxon>Pezizomycotina</taxon>
        <taxon>Eurotiomycetes</taxon>
        <taxon>Eurotiomycetidae</taxon>
        <taxon>Eurotiales</taxon>
        <taxon>Aspergillaceae</taxon>
        <taxon>Penicillium</taxon>
    </lineage>
</organism>
<dbReference type="GeneID" id="27672908"/>
<dbReference type="Proteomes" id="UP000030143">
    <property type="component" value="Unassembled WGS sequence"/>
</dbReference>
<comment type="caution">
    <text evidence="2">The sequence shown here is derived from an EMBL/GenBank/DDBJ whole genome shotgun (WGS) entry which is preliminary data.</text>
</comment>
<dbReference type="RefSeq" id="XP_016598925.1">
    <property type="nucleotide sequence ID" value="XM_016737489.1"/>
</dbReference>
<sequence length="590" mass="67185">MPLFDMPLNEDQEEIRLFTILPDNDRTRPIRGNLHIVSLYDSPDFEALSYTWGNCSEERTIFVNGQSFPVTPNLEEALRHLRQSHRARVVWIDAICIDQKNHSEKTFQIPLMGDIYSTASQIIAWLGESNPNIVLAMGLMEHFEDKESPASQILSKLTKLSGVSVEFTRAGELAMARAFLGIADILRRPYWNRMWTFQEWHLPGEKIICMCGDFTFDPAPLTEFLPMTISNTIEKIKSCHDDEDTYNNQDLEAAKHIRAFDKIIQRFQDLWKEGAVNVFSARRTRGMFKNYSETTAFMINHDRESTLFTYFRFCNTEGSPSWVLDIMDVTHSPRPDDAEDWDTRYLLPPRQVGVEPEKCLYEDTGHPLPAIDGGLSTLRLSTRQVGVCHPILQFDSDFIDQIRSIHQITKITPKELAHVWGRETLNRRIWEACLGPRNEHLWSSSLGTTLELWRPDIRSRKDPLVKDLEVLAEDLMSYGFLSREDSAKLGLFQGILVRIAGKSLLVVNSQEITGFGIGDGNIKDGDIAIVASGVGQTIVIRKKSEVNTDEQVYTIVGKAGIDGIGEHQKSSQTPFVTKLKEQPFEEFVIC</sequence>
<gene>
    <name evidence="2" type="ORF">PEX2_002110</name>
</gene>
<keyword evidence="3" id="KW-1185">Reference proteome</keyword>
<evidence type="ECO:0000313" key="2">
    <source>
        <dbReference type="EMBL" id="KGO57237.1"/>
    </source>
</evidence>
<accession>A0A0A2JP88</accession>
<evidence type="ECO:0000313" key="3">
    <source>
        <dbReference type="Proteomes" id="UP000030143"/>
    </source>
</evidence>
<dbReference type="PANTHER" id="PTHR24148:SF64">
    <property type="entry name" value="HETEROKARYON INCOMPATIBILITY DOMAIN-CONTAINING PROTEIN"/>
    <property type="match status" value="1"/>
</dbReference>
<reference evidence="2 3" key="1">
    <citation type="journal article" date="2015" name="Mol. Plant Microbe Interact.">
        <title>Genome, transcriptome, and functional analyses of Penicillium expansum provide new insights into secondary metabolism and pathogenicity.</title>
        <authorList>
            <person name="Ballester A.R."/>
            <person name="Marcet-Houben M."/>
            <person name="Levin E."/>
            <person name="Sela N."/>
            <person name="Selma-Lazaro C."/>
            <person name="Carmona L."/>
            <person name="Wisniewski M."/>
            <person name="Droby S."/>
            <person name="Gonzalez-Candelas L."/>
            <person name="Gabaldon T."/>
        </authorList>
    </citation>
    <scope>NUCLEOTIDE SEQUENCE [LARGE SCALE GENOMIC DNA]</scope>
    <source>
        <strain evidence="2 3">MD-8</strain>
    </source>
</reference>
<feature type="domain" description="Heterokaryon incompatibility" evidence="1">
    <location>
        <begin position="45"/>
        <end position="199"/>
    </location>
</feature>
<proteinExistence type="predicted"/>
<dbReference type="VEuPathDB" id="FungiDB:PEXP_061600"/>
<dbReference type="Pfam" id="PF06985">
    <property type="entry name" value="HET"/>
    <property type="match status" value="1"/>
</dbReference>
<dbReference type="PANTHER" id="PTHR24148">
    <property type="entry name" value="ANKYRIN REPEAT DOMAIN-CONTAINING PROTEIN 39 HOMOLOG-RELATED"/>
    <property type="match status" value="1"/>
</dbReference>
<evidence type="ECO:0000259" key="1">
    <source>
        <dbReference type="Pfam" id="PF06985"/>
    </source>
</evidence>
<dbReference type="InterPro" id="IPR010730">
    <property type="entry name" value="HET"/>
</dbReference>
<name>A0A0A2JP88_PENEN</name>
<dbReference type="AlphaFoldDB" id="A0A0A2JP88"/>
<dbReference type="InterPro" id="IPR052895">
    <property type="entry name" value="HetReg/Transcr_Mod"/>
</dbReference>